<dbReference type="EMBL" id="KV441548">
    <property type="protein sequence ID" value="OAG12787.1"/>
    <property type="molecule type" value="Genomic_DNA"/>
</dbReference>
<dbReference type="Proteomes" id="UP000077069">
    <property type="component" value="Unassembled WGS sequence"/>
</dbReference>
<dbReference type="InParanoid" id="A0A177D0M9"/>
<gene>
    <name evidence="2" type="ORF">CC84DRAFT_1160042</name>
</gene>
<evidence type="ECO:0000256" key="1">
    <source>
        <dbReference type="SAM" id="SignalP"/>
    </source>
</evidence>
<dbReference type="OrthoDB" id="10486802at2759"/>
<feature type="chain" id="PRO_5008058840" evidence="1">
    <location>
        <begin position="17"/>
        <end position="90"/>
    </location>
</feature>
<keyword evidence="3" id="KW-1185">Reference proteome</keyword>
<dbReference type="AlphaFoldDB" id="A0A177D0M9"/>
<dbReference type="RefSeq" id="XP_018043152.1">
    <property type="nucleotide sequence ID" value="XM_018177388.1"/>
</dbReference>
<feature type="signal peptide" evidence="1">
    <location>
        <begin position="1"/>
        <end position="16"/>
    </location>
</feature>
<organism evidence="2 3">
    <name type="scientific">Paraphaeosphaeria sporulosa</name>
    <dbReference type="NCBI Taxonomy" id="1460663"/>
    <lineage>
        <taxon>Eukaryota</taxon>
        <taxon>Fungi</taxon>
        <taxon>Dikarya</taxon>
        <taxon>Ascomycota</taxon>
        <taxon>Pezizomycotina</taxon>
        <taxon>Dothideomycetes</taxon>
        <taxon>Pleosporomycetidae</taxon>
        <taxon>Pleosporales</taxon>
        <taxon>Massarineae</taxon>
        <taxon>Didymosphaeriaceae</taxon>
        <taxon>Paraphaeosphaeria</taxon>
    </lineage>
</organism>
<evidence type="ECO:0000313" key="2">
    <source>
        <dbReference type="EMBL" id="OAG12787.1"/>
    </source>
</evidence>
<name>A0A177D0M9_9PLEO</name>
<dbReference type="GeneID" id="28760874"/>
<protein>
    <submittedName>
        <fullName evidence="2">Uncharacterized protein</fullName>
    </submittedName>
</protein>
<evidence type="ECO:0000313" key="3">
    <source>
        <dbReference type="Proteomes" id="UP000077069"/>
    </source>
</evidence>
<sequence length="90" mass="9886">MPLLAFVASLIPVALDGCMPTEPTTHFQRQNSPTLPRQLILRMDALTLRPVFAPLPVTARLVLSHRDIATPYLESTHTVAMPLHECAMAA</sequence>
<reference evidence="2 3" key="1">
    <citation type="submission" date="2016-05" db="EMBL/GenBank/DDBJ databases">
        <title>Comparative analysis of secretome profiles of manganese(II)-oxidizing ascomycete fungi.</title>
        <authorList>
            <consortium name="DOE Joint Genome Institute"/>
            <person name="Zeiner C.A."/>
            <person name="Purvine S.O."/>
            <person name="Zink E.M."/>
            <person name="Wu S."/>
            <person name="Pasa-Tolic L."/>
            <person name="Chaput D.L."/>
            <person name="Haridas S."/>
            <person name="Grigoriev I.V."/>
            <person name="Santelli C.M."/>
            <person name="Hansel C.M."/>
        </authorList>
    </citation>
    <scope>NUCLEOTIDE SEQUENCE [LARGE SCALE GENOMIC DNA]</scope>
    <source>
        <strain evidence="2 3">AP3s5-JAC2a</strain>
    </source>
</reference>
<accession>A0A177D0M9</accession>
<proteinExistence type="predicted"/>
<keyword evidence="1" id="KW-0732">Signal</keyword>